<gene>
    <name evidence="1" type="ORF">KP509_31G011500</name>
</gene>
<dbReference type="Proteomes" id="UP000825935">
    <property type="component" value="Chromosome 31"/>
</dbReference>
<comment type="caution">
    <text evidence="1">The sequence shown here is derived from an EMBL/GenBank/DDBJ whole genome shotgun (WGS) entry which is preliminary data.</text>
</comment>
<dbReference type="AlphaFoldDB" id="A0A8T2QXN8"/>
<organism evidence="1 2">
    <name type="scientific">Ceratopteris richardii</name>
    <name type="common">Triangle waterfern</name>
    <dbReference type="NCBI Taxonomy" id="49495"/>
    <lineage>
        <taxon>Eukaryota</taxon>
        <taxon>Viridiplantae</taxon>
        <taxon>Streptophyta</taxon>
        <taxon>Embryophyta</taxon>
        <taxon>Tracheophyta</taxon>
        <taxon>Polypodiopsida</taxon>
        <taxon>Polypodiidae</taxon>
        <taxon>Polypodiales</taxon>
        <taxon>Pteridineae</taxon>
        <taxon>Pteridaceae</taxon>
        <taxon>Parkerioideae</taxon>
        <taxon>Ceratopteris</taxon>
    </lineage>
</organism>
<evidence type="ECO:0000313" key="2">
    <source>
        <dbReference type="Proteomes" id="UP000825935"/>
    </source>
</evidence>
<reference evidence="1" key="1">
    <citation type="submission" date="2021-08" db="EMBL/GenBank/DDBJ databases">
        <title>WGS assembly of Ceratopteris richardii.</title>
        <authorList>
            <person name="Marchant D.B."/>
            <person name="Chen G."/>
            <person name="Jenkins J."/>
            <person name="Shu S."/>
            <person name="Leebens-Mack J."/>
            <person name="Grimwood J."/>
            <person name="Schmutz J."/>
            <person name="Soltis P."/>
            <person name="Soltis D."/>
            <person name="Chen Z.-H."/>
        </authorList>
    </citation>
    <scope>NUCLEOTIDE SEQUENCE</scope>
    <source>
        <strain evidence="1">Whitten #5841</strain>
        <tissue evidence="1">Leaf</tissue>
    </source>
</reference>
<dbReference type="EMBL" id="CM035436">
    <property type="protein sequence ID" value="KAH7288093.1"/>
    <property type="molecule type" value="Genomic_DNA"/>
</dbReference>
<proteinExistence type="predicted"/>
<protein>
    <submittedName>
        <fullName evidence="1">Uncharacterized protein</fullName>
    </submittedName>
</protein>
<evidence type="ECO:0000313" key="1">
    <source>
        <dbReference type="EMBL" id="KAH7288093.1"/>
    </source>
</evidence>
<name>A0A8T2QXN8_CERRI</name>
<keyword evidence="2" id="KW-1185">Reference proteome</keyword>
<accession>A0A8T2QXN8</accession>
<sequence length="99" mass="11342">MWRHFHDGPMSLKKAQHHDYDVMFCTAGSTVCMWSIDDRDTLAVVSPSFFRPIAYDVLLDTWSQLPPSPLPSSSAPDHRRQYGMLLPLFAFKPCLDETI</sequence>